<feature type="signal peptide" evidence="1">
    <location>
        <begin position="1"/>
        <end position="21"/>
    </location>
</feature>
<organism evidence="2 3">
    <name type="scientific">Pseudomonas brassicacearum (strain NFM421)</name>
    <dbReference type="NCBI Taxonomy" id="994484"/>
    <lineage>
        <taxon>Bacteria</taxon>
        <taxon>Pseudomonadati</taxon>
        <taxon>Pseudomonadota</taxon>
        <taxon>Gammaproteobacteria</taxon>
        <taxon>Pseudomonadales</taxon>
        <taxon>Pseudomonadaceae</taxon>
        <taxon>Pseudomonas</taxon>
    </lineage>
</organism>
<evidence type="ECO:0000313" key="3">
    <source>
        <dbReference type="Proteomes" id="UP000006692"/>
    </source>
</evidence>
<proteinExistence type="predicted"/>
<accession>F2KF15</accession>
<protein>
    <submittedName>
        <fullName evidence="2">Uncharacterized protein</fullName>
    </submittedName>
</protein>
<reference key="2">
    <citation type="submission" date="2011-03" db="EMBL/GenBank/DDBJ databases">
        <title>Complete Genome Sequence of a beneficial plant roots-associated bacterium Pseudomonas brassicacearum.</title>
        <authorList>
            <person name="Ortet P."/>
            <person name="Barakat M."/>
            <person name="Lalaouna D."/>
            <person name="Fochesato S."/>
            <person name="Barbe V."/>
            <person name="Santaella C."/>
            <person name="Heulin T."/>
            <person name="Achouak W."/>
        </authorList>
    </citation>
    <scope>NUCLEOTIDE SEQUENCE</scope>
    <source>
        <strain>NFM421</strain>
    </source>
</reference>
<dbReference type="Proteomes" id="UP000006692">
    <property type="component" value="Chromosome"/>
</dbReference>
<dbReference type="HOGENOM" id="CLU_068440_1_0_6"/>
<feature type="chain" id="PRO_5003281336" evidence="1">
    <location>
        <begin position="22"/>
        <end position="175"/>
    </location>
</feature>
<dbReference type="STRING" id="994484.PSEBR_cmegl43"/>
<dbReference type="InterPro" id="IPR022260">
    <property type="entry name" value="Integr_conj_element_PilL"/>
</dbReference>
<dbReference type="RefSeq" id="WP_013692757.1">
    <property type="nucleotide sequence ID" value="NC_015379.1"/>
</dbReference>
<sequence>MPSLKTRLTLLALLNSLTIVGCQNTGAPPAQTLHEEAVSQPSNHYIPVQRYGRYTLVELAPEAAQQNLLLQVIDINLPSAWSISVGDALNYILLRSGYRLCDSTSENAALFTLPLPAAHLKIGPMVLRDALQMLAGPAWSLQTHERLRQICFIPAVESASAGTSTRTFAMPEATR</sequence>
<evidence type="ECO:0000256" key="1">
    <source>
        <dbReference type="SAM" id="SignalP"/>
    </source>
</evidence>
<evidence type="ECO:0000313" key="2">
    <source>
        <dbReference type="EMBL" id="AEA68241.1"/>
    </source>
</evidence>
<keyword evidence="1" id="KW-0732">Signal</keyword>
<name>F2KF15_PSEBN</name>
<dbReference type="KEGG" id="pba:PSEBR_cmegl43"/>
<reference evidence="2 3" key="1">
    <citation type="journal article" date="2011" name="J. Bacteriol.">
        <title>Complete genome sequence of a beneficial plant root-associated bacterium, Pseudomonas brassicacearum.</title>
        <authorList>
            <person name="Ortet P."/>
            <person name="Barakat M."/>
            <person name="Lalaouna D."/>
            <person name="Fochesato S."/>
            <person name="Barbe V."/>
            <person name="Vacherie B."/>
            <person name="Santaella C."/>
            <person name="Heulin T."/>
            <person name="Achouak W."/>
        </authorList>
    </citation>
    <scope>NUCLEOTIDE SEQUENCE [LARGE SCALE GENOMIC DNA]</scope>
    <source>
        <strain evidence="2 3">NFM421</strain>
    </source>
</reference>
<dbReference type="PROSITE" id="PS51257">
    <property type="entry name" value="PROKAR_LIPOPROTEIN"/>
    <property type="match status" value="1"/>
</dbReference>
<gene>
    <name evidence="2" type="ORF">PSEBR_cmegl43</name>
</gene>
<dbReference type="EMBL" id="CP002585">
    <property type="protein sequence ID" value="AEA68241.1"/>
    <property type="molecule type" value="Genomic_DNA"/>
</dbReference>
<dbReference type="AlphaFoldDB" id="F2KF15"/>
<dbReference type="NCBIfam" id="TIGR03748">
    <property type="entry name" value="conj_PilL"/>
    <property type="match status" value="1"/>
</dbReference>